<name>A0ABR1J6A6_9AGAR</name>
<proteinExistence type="predicted"/>
<evidence type="ECO:0000259" key="1">
    <source>
        <dbReference type="Pfam" id="PF01926"/>
    </source>
</evidence>
<protein>
    <recommendedName>
        <fullName evidence="1">G domain-containing protein</fullName>
    </recommendedName>
</protein>
<reference evidence="2 3" key="1">
    <citation type="submission" date="2024-01" db="EMBL/GenBank/DDBJ databases">
        <title>A draft genome for the cacao thread blight pathogen Marasmiellus scandens.</title>
        <authorList>
            <person name="Baruah I.K."/>
            <person name="Leung J."/>
            <person name="Bukari Y."/>
            <person name="Amoako-Attah I."/>
            <person name="Meinhardt L.W."/>
            <person name="Bailey B.A."/>
            <person name="Cohen S.P."/>
        </authorList>
    </citation>
    <scope>NUCLEOTIDE SEQUENCE [LARGE SCALE GENOMIC DNA]</scope>
    <source>
        <strain evidence="2 3">GH-19</strain>
    </source>
</reference>
<comment type="caution">
    <text evidence="2">The sequence shown here is derived from an EMBL/GenBank/DDBJ whole genome shotgun (WGS) entry which is preliminary data.</text>
</comment>
<evidence type="ECO:0000313" key="3">
    <source>
        <dbReference type="Proteomes" id="UP001498398"/>
    </source>
</evidence>
<dbReference type="SUPFAM" id="SSF52540">
    <property type="entry name" value="P-loop containing nucleoside triphosphate hydrolases"/>
    <property type="match status" value="1"/>
</dbReference>
<dbReference type="InterPro" id="IPR006073">
    <property type="entry name" value="GTP-bd"/>
</dbReference>
<dbReference type="Proteomes" id="UP001498398">
    <property type="component" value="Unassembled WGS sequence"/>
</dbReference>
<feature type="domain" description="G" evidence="1">
    <location>
        <begin position="8"/>
        <end position="129"/>
    </location>
</feature>
<gene>
    <name evidence="2" type="ORF">VKT23_013787</name>
</gene>
<dbReference type="InterPro" id="IPR027417">
    <property type="entry name" value="P-loop_NTPase"/>
</dbReference>
<organism evidence="2 3">
    <name type="scientific">Marasmiellus scandens</name>
    <dbReference type="NCBI Taxonomy" id="2682957"/>
    <lineage>
        <taxon>Eukaryota</taxon>
        <taxon>Fungi</taxon>
        <taxon>Dikarya</taxon>
        <taxon>Basidiomycota</taxon>
        <taxon>Agaricomycotina</taxon>
        <taxon>Agaricomycetes</taxon>
        <taxon>Agaricomycetidae</taxon>
        <taxon>Agaricales</taxon>
        <taxon>Marasmiineae</taxon>
        <taxon>Omphalotaceae</taxon>
        <taxon>Marasmiellus</taxon>
    </lineage>
</organism>
<keyword evidence="3" id="KW-1185">Reference proteome</keyword>
<dbReference type="Pfam" id="PF01926">
    <property type="entry name" value="MMR_HSR1"/>
    <property type="match status" value="1"/>
</dbReference>
<dbReference type="Gene3D" id="3.40.50.300">
    <property type="entry name" value="P-loop containing nucleotide triphosphate hydrolases"/>
    <property type="match status" value="1"/>
</dbReference>
<dbReference type="CDD" id="cd00882">
    <property type="entry name" value="Ras_like_GTPase"/>
    <property type="match status" value="1"/>
</dbReference>
<sequence>MSSFTRNVLLFGSTGCGKSSIVNMLSDSEKAVTSSGAKGCTFKNEAYDVTLDGDVYTIFDTTGMDEGTEATVKSADALASLYKLIDRLSDGINLLAFVMRGPRITEHAEKNYSVFYEGICEKKVPIVIIITGMENEDPMDAWWEKNETHFVTTEMLFDGHACITATRGKMTNKGYKNEFEYQESQDLVRELIRANCRNHGWKMEKKWWYQRVWAWLSGRFRSVYIPADFQNFYDTLSRFMRPEDAKQIIDKINH</sequence>
<dbReference type="EMBL" id="JBANRG010000038">
    <property type="protein sequence ID" value="KAK7448524.1"/>
    <property type="molecule type" value="Genomic_DNA"/>
</dbReference>
<accession>A0ABR1J6A6</accession>
<evidence type="ECO:0000313" key="2">
    <source>
        <dbReference type="EMBL" id="KAK7448524.1"/>
    </source>
</evidence>